<evidence type="ECO:0000313" key="10">
    <source>
        <dbReference type="Proteomes" id="UP000193307"/>
    </source>
</evidence>
<keyword evidence="4 7" id="KW-0862">Zinc</keyword>
<evidence type="ECO:0000256" key="6">
    <source>
        <dbReference type="ARBA" id="ARBA00023027"/>
    </source>
</evidence>
<evidence type="ECO:0000256" key="7">
    <source>
        <dbReference type="RuleBase" id="RU361277"/>
    </source>
</evidence>
<dbReference type="Proteomes" id="UP000193307">
    <property type="component" value="Unassembled WGS sequence"/>
</dbReference>
<dbReference type="SUPFAM" id="SSF51735">
    <property type="entry name" value="NAD(P)-binding Rossmann-fold domains"/>
    <property type="match status" value="1"/>
</dbReference>
<proteinExistence type="inferred from homology"/>
<keyword evidence="5 9" id="KW-0560">Oxidoreductase</keyword>
<evidence type="ECO:0000256" key="1">
    <source>
        <dbReference type="ARBA" id="ARBA00001947"/>
    </source>
</evidence>
<dbReference type="InterPro" id="IPR011032">
    <property type="entry name" value="GroES-like_sf"/>
</dbReference>
<dbReference type="STRING" id="658057.SAMN04488032_10689"/>
<dbReference type="InterPro" id="IPR002328">
    <property type="entry name" value="ADH_Zn_CS"/>
</dbReference>
<dbReference type="InterPro" id="IPR013154">
    <property type="entry name" value="ADH-like_N"/>
</dbReference>
<keyword evidence="3 7" id="KW-0479">Metal-binding</keyword>
<accession>A0A1Y5S7L2</accession>
<evidence type="ECO:0000256" key="5">
    <source>
        <dbReference type="ARBA" id="ARBA00023002"/>
    </source>
</evidence>
<comment type="cofactor">
    <cofactor evidence="1 7">
        <name>Zn(2+)</name>
        <dbReference type="ChEBI" id="CHEBI:29105"/>
    </cofactor>
</comment>
<dbReference type="Pfam" id="PF00107">
    <property type="entry name" value="ADH_zinc_N"/>
    <property type="match status" value="1"/>
</dbReference>
<evidence type="ECO:0000313" key="9">
    <source>
        <dbReference type="EMBL" id="SLN34271.1"/>
    </source>
</evidence>
<dbReference type="Gene3D" id="3.90.180.10">
    <property type="entry name" value="Medium-chain alcohol dehydrogenases, catalytic domain"/>
    <property type="match status" value="1"/>
</dbReference>
<evidence type="ECO:0000256" key="3">
    <source>
        <dbReference type="ARBA" id="ARBA00022723"/>
    </source>
</evidence>
<dbReference type="EC" id="1.1.1.264" evidence="9"/>
<dbReference type="OrthoDB" id="9809185at2"/>
<dbReference type="SMART" id="SM00829">
    <property type="entry name" value="PKS_ER"/>
    <property type="match status" value="1"/>
</dbReference>
<dbReference type="InterPro" id="IPR013149">
    <property type="entry name" value="ADH-like_C"/>
</dbReference>
<dbReference type="Gene3D" id="3.40.50.720">
    <property type="entry name" value="NAD(P)-binding Rossmann-like Domain"/>
    <property type="match status" value="1"/>
</dbReference>
<dbReference type="Pfam" id="PF08240">
    <property type="entry name" value="ADH_N"/>
    <property type="match status" value="1"/>
</dbReference>
<dbReference type="GO" id="GO:0008270">
    <property type="term" value="F:zinc ion binding"/>
    <property type="evidence" value="ECO:0007669"/>
    <property type="project" value="InterPro"/>
</dbReference>
<evidence type="ECO:0000256" key="2">
    <source>
        <dbReference type="ARBA" id="ARBA00008072"/>
    </source>
</evidence>
<dbReference type="EMBL" id="FWFW01000003">
    <property type="protein sequence ID" value="SLN34271.1"/>
    <property type="molecule type" value="Genomic_DNA"/>
</dbReference>
<organism evidence="9 10">
    <name type="scientific">Pacificibacter marinus</name>
    <dbReference type="NCBI Taxonomy" id="658057"/>
    <lineage>
        <taxon>Bacteria</taxon>
        <taxon>Pseudomonadati</taxon>
        <taxon>Pseudomonadota</taxon>
        <taxon>Alphaproteobacteria</taxon>
        <taxon>Rhodobacterales</taxon>
        <taxon>Roseobacteraceae</taxon>
        <taxon>Pacificibacter</taxon>
    </lineage>
</organism>
<keyword evidence="6" id="KW-0520">NAD</keyword>
<evidence type="ECO:0000259" key="8">
    <source>
        <dbReference type="SMART" id="SM00829"/>
    </source>
</evidence>
<keyword evidence="10" id="KW-1185">Reference proteome</keyword>
<dbReference type="GO" id="GO:0050572">
    <property type="term" value="F:L-idonate 5-dehydrogenase [NAD(P)+] activity"/>
    <property type="evidence" value="ECO:0007669"/>
    <property type="project" value="UniProtKB-EC"/>
</dbReference>
<protein>
    <submittedName>
        <fullName evidence="9">L-idonate 5-dehydrogenase (NAD(P)(+))</fullName>
        <ecNumber evidence="9">1.1.1.264</ecNumber>
    </submittedName>
</protein>
<comment type="similarity">
    <text evidence="2 7">Belongs to the zinc-containing alcohol dehydrogenase family.</text>
</comment>
<dbReference type="CDD" id="cd08232">
    <property type="entry name" value="idonate-5-DH"/>
    <property type="match status" value="1"/>
</dbReference>
<dbReference type="AlphaFoldDB" id="A0A1Y5S7L2"/>
<feature type="domain" description="Enoyl reductase (ER)" evidence="8">
    <location>
        <begin position="9"/>
        <end position="339"/>
    </location>
</feature>
<dbReference type="FunFam" id="3.40.50.720:FF:000068">
    <property type="entry name" value="Sorbitol dehydrogenase"/>
    <property type="match status" value="1"/>
</dbReference>
<dbReference type="PANTHER" id="PTHR43161">
    <property type="entry name" value="SORBITOL DEHYDROGENASE"/>
    <property type="match status" value="1"/>
</dbReference>
<reference evidence="9 10" key="1">
    <citation type="submission" date="2017-03" db="EMBL/GenBank/DDBJ databases">
        <authorList>
            <person name="Afonso C.L."/>
            <person name="Miller P.J."/>
            <person name="Scott M.A."/>
            <person name="Spackman E."/>
            <person name="Goraichik I."/>
            <person name="Dimitrov K.M."/>
            <person name="Suarez D.L."/>
            <person name="Swayne D.E."/>
        </authorList>
    </citation>
    <scope>NUCLEOTIDE SEQUENCE [LARGE SCALE GENOMIC DNA]</scope>
    <source>
        <strain evidence="9 10">CECT 7971</strain>
    </source>
</reference>
<dbReference type="InterPro" id="IPR020843">
    <property type="entry name" value="ER"/>
</dbReference>
<dbReference type="RefSeq" id="WP_085848336.1">
    <property type="nucleotide sequence ID" value="NZ_FNZV01000006.1"/>
</dbReference>
<dbReference type="PANTHER" id="PTHR43161:SF9">
    <property type="entry name" value="SORBITOL DEHYDROGENASE"/>
    <property type="match status" value="1"/>
</dbReference>
<name>A0A1Y5S7L2_9RHOB</name>
<dbReference type="InterPro" id="IPR036291">
    <property type="entry name" value="NAD(P)-bd_dom_sf"/>
</dbReference>
<dbReference type="SUPFAM" id="SSF50129">
    <property type="entry name" value="GroES-like"/>
    <property type="match status" value="1"/>
</dbReference>
<evidence type="ECO:0000256" key="4">
    <source>
        <dbReference type="ARBA" id="ARBA00022833"/>
    </source>
</evidence>
<sequence length="347" mass="36363">MKTRVCCLHSAKDLRVETREVAPPKAGEVRVAVGAGGICGSDLHYYQHGGFGAIRVTQPIILGHEAAGFVKELGEGVTGLKVGDMVALNPSIHCGTCEYCVQGLEMHCTDMIFSGSAMRTPHVQGLYRDQIVLNARQCVPMSGDVSVSEAACSEPLAVCMHARSLAGDLSGKRVLVAGAGPIGVLCAALAKEAGAAQIVVTDLQDMPLSVAREMGATSTINVLTDGDALAAFAQGKGHFDVVFECTGAAPAIAAALAALRPRGVMVQVGMAGDTAVPLSVLVAKEITHRGTFRFHKEFAQAATAISERRIDVRPMISAQMPLDQADAAFELAADRTRAVKVHFVFND</sequence>
<gene>
    <name evidence="9" type="primary">idnD_2</name>
    <name evidence="9" type="ORF">PAM7971_01464</name>
</gene>
<dbReference type="PROSITE" id="PS00059">
    <property type="entry name" value="ADH_ZINC"/>
    <property type="match status" value="1"/>
</dbReference>